<comment type="caution">
    <text evidence="1">The sequence shown here is derived from an EMBL/GenBank/DDBJ whole genome shotgun (WGS) entry which is preliminary data.</text>
</comment>
<organism evidence="1 2">
    <name type="scientific">Penicillium daleae</name>
    <dbReference type="NCBI Taxonomy" id="63821"/>
    <lineage>
        <taxon>Eukaryota</taxon>
        <taxon>Fungi</taxon>
        <taxon>Dikarya</taxon>
        <taxon>Ascomycota</taxon>
        <taxon>Pezizomycotina</taxon>
        <taxon>Eurotiomycetes</taxon>
        <taxon>Eurotiomycetidae</taxon>
        <taxon>Eurotiales</taxon>
        <taxon>Aspergillaceae</taxon>
        <taxon>Penicillium</taxon>
    </lineage>
</organism>
<sequence length="337" mass="38658">MEKLRSCISTSIHFLSLAKSEPWDAAFHIRQQDEEGLVMEATGWRFNIPMEEMKGSLVGISFLLDRGGYFWCILFHALQHYSDAEWQPIRGSDGLRVVNRSQNGEFWLCELEYGNVHSTIPFTLLKKTSPSRLMISQAESTGGKVDQSTVQIFLTLLKNALAGNLKYFWRWMLTIFGILRIEQYQGRTFVYPPGEILLFCQAMFDTKRDDFAPQQVFIVIKKMTSNDDHFHEELQFLLHAMRMRLCSPGVYETDEGRAIRLAIGFTRNCLISISGTNMDNLEGRLQDFSPVVPGVWEITFTLKNQECIVSKRGSLAELVQIIRYKEPASPPPPKRLS</sequence>
<dbReference type="Proteomes" id="UP001213681">
    <property type="component" value="Unassembled WGS sequence"/>
</dbReference>
<evidence type="ECO:0000313" key="1">
    <source>
        <dbReference type="EMBL" id="KAJ5456058.1"/>
    </source>
</evidence>
<accession>A0AAD6CA75</accession>
<keyword evidence="2" id="KW-1185">Reference proteome</keyword>
<dbReference type="EMBL" id="JAPVEA010000004">
    <property type="protein sequence ID" value="KAJ5456058.1"/>
    <property type="molecule type" value="Genomic_DNA"/>
</dbReference>
<dbReference type="GeneID" id="81597947"/>
<protein>
    <submittedName>
        <fullName evidence="1">Uncharacterized protein</fullName>
    </submittedName>
</protein>
<reference evidence="1" key="1">
    <citation type="submission" date="2022-12" db="EMBL/GenBank/DDBJ databases">
        <authorList>
            <person name="Petersen C."/>
        </authorList>
    </citation>
    <scope>NUCLEOTIDE SEQUENCE</scope>
    <source>
        <strain evidence="1">IBT 16125</strain>
    </source>
</reference>
<name>A0AAD6CA75_9EURO</name>
<dbReference type="RefSeq" id="XP_056768431.1">
    <property type="nucleotide sequence ID" value="XM_056907704.1"/>
</dbReference>
<gene>
    <name evidence="1" type="ORF">N7458_004322</name>
</gene>
<proteinExistence type="predicted"/>
<dbReference type="AlphaFoldDB" id="A0AAD6CA75"/>
<reference evidence="1" key="2">
    <citation type="journal article" date="2023" name="IMA Fungus">
        <title>Comparative genomic study of the Penicillium genus elucidates a diverse pangenome and 15 lateral gene transfer events.</title>
        <authorList>
            <person name="Petersen C."/>
            <person name="Sorensen T."/>
            <person name="Nielsen M.R."/>
            <person name="Sondergaard T.E."/>
            <person name="Sorensen J.L."/>
            <person name="Fitzpatrick D.A."/>
            <person name="Frisvad J.C."/>
            <person name="Nielsen K.L."/>
        </authorList>
    </citation>
    <scope>NUCLEOTIDE SEQUENCE</scope>
    <source>
        <strain evidence="1">IBT 16125</strain>
    </source>
</reference>
<evidence type="ECO:0000313" key="2">
    <source>
        <dbReference type="Proteomes" id="UP001213681"/>
    </source>
</evidence>